<dbReference type="EMBL" id="KY555146">
    <property type="protein sequence ID" value="ARB15242.1"/>
    <property type="molecule type" value="Genomic_DNA"/>
</dbReference>
<reference evidence="3" key="1">
    <citation type="journal article" date="2017" name="Curr. Microbiol.">
        <title>Genomic Diversity of Type B3 Bacteriophages of Caulobacter crescentus.</title>
        <authorList>
            <person name="Ash K.T."/>
            <person name="Drake K.M."/>
            <person name="Gibbs W.S."/>
            <person name="Ely B."/>
        </authorList>
    </citation>
    <scope>NUCLEOTIDE SEQUENCE [LARGE SCALE GENOMIC DNA]</scope>
</reference>
<protein>
    <submittedName>
        <fullName evidence="1">Uncharacterized protein</fullName>
    </submittedName>
</protein>
<dbReference type="Proteomes" id="UP000222485">
    <property type="component" value="Genome"/>
</dbReference>
<sequence>MTRAQALAEMNALPGIIASFERETGEYRVTLRFGPLPMGRGAQDWMNKRREAVASYSDDKADALATARDMSARWEAMNAEERSRLYHNPA</sequence>
<gene>
    <name evidence="1" type="ORF">Ccr32_gp012</name>
    <name evidence="2" type="ORF">Ccr32_gp324</name>
</gene>
<evidence type="ECO:0000313" key="3">
    <source>
        <dbReference type="Proteomes" id="UP000222485"/>
    </source>
</evidence>
<evidence type="ECO:0000313" key="2">
    <source>
        <dbReference type="EMBL" id="ARB15242.1"/>
    </source>
</evidence>
<organism evidence="1 3">
    <name type="scientific">Caulobacter phage Ccr32</name>
    <dbReference type="NCBI Taxonomy" id="1959738"/>
    <lineage>
        <taxon>Viruses</taxon>
        <taxon>Duplodnaviria</taxon>
        <taxon>Heunggongvirae</taxon>
        <taxon>Uroviricota</taxon>
        <taxon>Caudoviricetes</taxon>
        <taxon>Jeanschmidtviridae</taxon>
        <taxon>Shapirovirus</taxon>
        <taxon>Shapirovirus cbk</taxon>
    </lineage>
</organism>
<proteinExistence type="predicted"/>
<accession>A0A1V0EDD7</accession>
<evidence type="ECO:0000313" key="1">
    <source>
        <dbReference type="EMBL" id="ARB14931.1"/>
    </source>
</evidence>
<reference evidence="1" key="2">
    <citation type="journal article" date="2017" name="Curr. Microbiol.">
        <title>Genomic diversity of type B3 bacteriophages of Caulobacter crescentus.</title>
        <authorList>
            <person name="Ash K.T."/>
            <person name="Drake K.M."/>
            <person name="Gibbs W.S."/>
            <person name="Ely B."/>
        </authorList>
    </citation>
    <scope>NUCLEOTIDE SEQUENCE</scope>
</reference>
<name>A0A1V0EDD7_9CAUD</name>
<dbReference type="EMBL" id="KY555146">
    <property type="protein sequence ID" value="ARB14931.1"/>
    <property type="molecule type" value="Genomic_DNA"/>
</dbReference>